<dbReference type="EMBL" id="AEQN01000016">
    <property type="protein sequence ID" value="EFV01880.1"/>
    <property type="molecule type" value="Genomic_DNA"/>
</dbReference>
<keyword evidence="2" id="KW-1185">Reference proteome</keyword>
<accession>E6MGZ0</accession>
<dbReference type="SUPFAM" id="SSF52309">
    <property type="entry name" value="N-(deoxy)ribosyltransferase-like"/>
    <property type="match status" value="1"/>
</dbReference>
<name>E6MGZ0_9FIRM</name>
<dbReference type="AlphaFoldDB" id="E6MGZ0"/>
<proteinExistence type="predicted"/>
<dbReference type="Gene3D" id="3.40.50.10400">
    <property type="entry name" value="Hypothetical protein PA1492"/>
    <property type="match status" value="1"/>
</dbReference>
<evidence type="ECO:0000313" key="2">
    <source>
        <dbReference type="Proteomes" id="UP000004754"/>
    </source>
</evidence>
<organism evidence="1 2">
    <name type="scientific">Pseudoramibacter alactolyticus ATCC 23263</name>
    <dbReference type="NCBI Taxonomy" id="887929"/>
    <lineage>
        <taxon>Bacteria</taxon>
        <taxon>Bacillati</taxon>
        <taxon>Bacillota</taxon>
        <taxon>Clostridia</taxon>
        <taxon>Eubacteriales</taxon>
        <taxon>Eubacteriaceae</taxon>
        <taxon>Pseudoramibacter</taxon>
    </lineage>
</organism>
<dbReference type="InterPro" id="IPR025518">
    <property type="entry name" value="DUF4406"/>
</dbReference>
<dbReference type="STRING" id="887929.HMP0721_1274"/>
<comment type="caution">
    <text evidence="1">The sequence shown here is derived from an EMBL/GenBank/DDBJ whole genome shotgun (WGS) entry which is preliminary data.</text>
</comment>
<evidence type="ECO:0000313" key="1">
    <source>
        <dbReference type="EMBL" id="EFV01880.1"/>
    </source>
</evidence>
<dbReference type="Pfam" id="PF14359">
    <property type="entry name" value="DUF4406"/>
    <property type="match status" value="1"/>
</dbReference>
<reference evidence="1 2" key="1">
    <citation type="submission" date="2010-12" db="EMBL/GenBank/DDBJ databases">
        <authorList>
            <person name="Muzny D."/>
            <person name="Qin X."/>
            <person name="Deng J."/>
            <person name="Jiang H."/>
            <person name="Liu Y."/>
            <person name="Qu J."/>
            <person name="Song X.-Z."/>
            <person name="Zhang L."/>
            <person name="Thornton R."/>
            <person name="Coyle M."/>
            <person name="Francisco L."/>
            <person name="Jackson L."/>
            <person name="Javaid M."/>
            <person name="Korchina V."/>
            <person name="Kovar C."/>
            <person name="Mata R."/>
            <person name="Mathew T."/>
            <person name="Ngo R."/>
            <person name="Nguyen L."/>
            <person name="Nguyen N."/>
            <person name="Okwuonu G."/>
            <person name="Ongeri F."/>
            <person name="Pham C."/>
            <person name="Simmons D."/>
            <person name="Wilczek-Boney K."/>
            <person name="Hale W."/>
            <person name="Jakkamsetti A."/>
            <person name="Pham P."/>
            <person name="Ruth R."/>
            <person name="San Lucas F."/>
            <person name="Warren J."/>
            <person name="Zhang J."/>
            <person name="Zhao Z."/>
            <person name="Zhou C."/>
            <person name="Zhu D."/>
            <person name="Lee S."/>
            <person name="Bess C."/>
            <person name="Blankenburg K."/>
            <person name="Forbes L."/>
            <person name="Fu Q."/>
            <person name="Gubbala S."/>
            <person name="Hirani K."/>
            <person name="Jayaseelan J.C."/>
            <person name="Lara F."/>
            <person name="Munidasa M."/>
            <person name="Palculict T."/>
            <person name="Patil S."/>
            <person name="Pu L.-L."/>
            <person name="Saada N."/>
            <person name="Tang L."/>
            <person name="Weissenberger G."/>
            <person name="Zhu Y."/>
            <person name="Hemphill L."/>
            <person name="Shang Y."/>
            <person name="Youmans B."/>
            <person name="Ayvaz T."/>
            <person name="Ross M."/>
            <person name="Santibanez J."/>
            <person name="Aqrawi P."/>
            <person name="Gross S."/>
            <person name="Joshi V."/>
            <person name="Fowler G."/>
            <person name="Nazareth L."/>
            <person name="Reid J."/>
            <person name="Worley K."/>
            <person name="Petrosino J."/>
            <person name="Highlander S."/>
            <person name="Gibbs R."/>
        </authorList>
    </citation>
    <scope>NUCLEOTIDE SEQUENCE [LARGE SCALE GENOMIC DNA]</scope>
    <source>
        <strain evidence="1 2">ATCC 23263</strain>
    </source>
</reference>
<sequence>MAEQRIYIVGKITGLPRAVYQRNFEVVEDRLKRKGYVVVNPVKMIAGIGEAVFTYDEIMRVCLAALKTCDAIYLTKGWEDSRGAKIEKAEALKRGLIILEA</sequence>
<dbReference type="eggNOG" id="COG3613">
    <property type="taxonomic scope" value="Bacteria"/>
</dbReference>
<dbReference type="OrthoDB" id="2376767at2"/>
<protein>
    <recommendedName>
        <fullName evidence="3">DUF4406 domain-containing protein</fullName>
    </recommendedName>
</protein>
<dbReference type="RefSeq" id="WP_006598697.1">
    <property type="nucleotide sequence ID" value="NZ_GL622359.1"/>
</dbReference>
<dbReference type="Proteomes" id="UP000004754">
    <property type="component" value="Unassembled WGS sequence"/>
</dbReference>
<evidence type="ECO:0008006" key="3">
    <source>
        <dbReference type="Google" id="ProtNLM"/>
    </source>
</evidence>
<gene>
    <name evidence="1" type="ORF">HMP0721_1274</name>
</gene>
<dbReference type="HOGENOM" id="CLU_154463_1_0_9"/>